<feature type="transmembrane region" description="Helical" evidence="5">
    <location>
        <begin position="293"/>
        <end position="311"/>
    </location>
</feature>
<feature type="domain" description="Amino acid transporter transmembrane" evidence="6">
    <location>
        <begin position="9"/>
        <end position="134"/>
    </location>
</feature>
<evidence type="ECO:0000256" key="4">
    <source>
        <dbReference type="ARBA" id="ARBA00023136"/>
    </source>
</evidence>
<dbReference type="Pfam" id="PF01490">
    <property type="entry name" value="Aa_trans"/>
    <property type="match status" value="2"/>
</dbReference>
<protein>
    <recommendedName>
        <fullName evidence="6">Amino acid transporter transmembrane domain-containing protein</fullName>
    </recommendedName>
</protein>
<reference evidence="7 8" key="1">
    <citation type="submission" date="2023-02" db="EMBL/GenBank/DDBJ databases">
        <title>LHISI_Scaffold_Assembly.</title>
        <authorList>
            <person name="Stuart O.P."/>
            <person name="Cleave R."/>
            <person name="Magrath M.J.L."/>
            <person name="Mikheyev A.S."/>
        </authorList>
    </citation>
    <scope>NUCLEOTIDE SEQUENCE [LARGE SCALE GENOMIC DNA]</scope>
    <source>
        <strain evidence="7">Daus_M_001</strain>
        <tissue evidence="7">Leg muscle</tissue>
    </source>
</reference>
<evidence type="ECO:0000256" key="2">
    <source>
        <dbReference type="ARBA" id="ARBA00022692"/>
    </source>
</evidence>
<accession>A0ABQ9FZT0</accession>
<keyword evidence="4 5" id="KW-0472">Membrane</keyword>
<comment type="caution">
    <text evidence="7">The sequence shown here is derived from an EMBL/GenBank/DDBJ whole genome shotgun (WGS) entry which is preliminary data.</text>
</comment>
<evidence type="ECO:0000256" key="1">
    <source>
        <dbReference type="ARBA" id="ARBA00004141"/>
    </source>
</evidence>
<proteinExistence type="predicted"/>
<evidence type="ECO:0000256" key="5">
    <source>
        <dbReference type="SAM" id="Phobius"/>
    </source>
</evidence>
<feature type="transmembrane region" description="Helical" evidence="5">
    <location>
        <begin position="34"/>
        <end position="62"/>
    </location>
</feature>
<feature type="transmembrane region" description="Helical" evidence="5">
    <location>
        <begin position="378"/>
        <end position="395"/>
    </location>
</feature>
<dbReference type="EMBL" id="JARBHB010000017">
    <property type="protein sequence ID" value="KAJ8865747.1"/>
    <property type="molecule type" value="Genomic_DNA"/>
</dbReference>
<sequence length="468" mass="51789">MLAAVFVRVGSNFETLVHLLKGSLGTGILAMPNAFMHAGLALGSVGTILIGSLCIYCLHVLLRQQFILCKMMRVPVLSYPRTMELALEKGPGPLRRLSKYSGSIVNAFLIVYQLGICCVYIVFVASNIKQVCFFIDNFSLLCLPNRRMSLRAPIKIYAGGGNPIPDARIVIAATVGQVVDLHWRPVDVRLYMVILLLPLILLNYVRNLKLLAPFSTIANLITFVGLAITLYYLVDDVPSPAERRMLGEPMEFPLFVGTTLFSLEAVGVIIALENNMQTPGDFVGYTGVLNKGMSVIVFLYVLVGFVGYVKYGDDTMGSITLNLPTEQILAQSVKIMFAVAIFITYALQCYVPVEIVWNSYLKHRMEDSSECMQMFVEYLMRTGMVISTFLLAVAIPRLELFISLFGALCLAALGIAFPATIELCLLWPDKYGRGRWMLYKDLAIILCGVSGLLIGSYTSMLEIVRSML</sequence>
<feature type="transmembrane region" description="Helical" evidence="5">
    <location>
        <begin position="217"/>
        <end position="234"/>
    </location>
</feature>
<keyword evidence="2 5" id="KW-0812">Transmembrane</keyword>
<evidence type="ECO:0000256" key="3">
    <source>
        <dbReference type="ARBA" id="ARBA00022989"/>
    </source>
</evidence>
<keyword evidence="8" id="KW-1185">Reference proteome</keyword>
<feature type="transmembrane region" description="Helical" evidence="5">
    <location>
        <begin position="104"/>
        <end position="123"/>
    </location>
</feature>
<dbReference type="Proteomes" id="UP001159363">
    <property type="component" value="Chromosome 16"/>
</dbReference>
<feature type="transmembrane region" description="Helical" evidence="5">
    <location>
        <begin position="438"/>
        <end position="458"/>
    </location>
</feature>
<evidence type="ECO:0000313" key="8">
    <source>
        <dbReference type="Proteomes" id="UP001159363"/>
    </source>
</evidence>
<gene>
    <name evidence="7" type="ORF">PR048_033268</name>
</gene>
<dbReference type="PANTHER" id="PTHR22950:SF340">
    <property type="entry name" value="AMINO ACID TRANSPORTER TRANSMEMBRANE DOMAIN-CONTAINING PROTEIN-RELATED"/>
    <property type="match status" value="1"/>
</dbReference>
<feature type="transmembrane region" description="Helical" evidence="5">
    <location>
        <begin position="335"/>
        <end position="357"/>
    </location>
</feature>
<feature type="domain" description="Amino acid transporter transmembrane" evidence="6">
    <location>
        <begin position="169"/>
        <end position="460"/>
    </location>
</feature>
<evidence type="ECO:0000259" key="6">
    <source>
        <dbReference type="Pfam" id="PF01490"/>
    </source>
</evidence>
<dbReference type="PANTHER" id="PTHR22950">
    <property type="entry name" value="AMINO ACID TRANSPORTER"/>
    <property type="match status" value="1"/>
</dbReference>
<organism evidence="7 8">
    <name type="scientific">Dryococelus australis</name>
    <dbReference type="NCBI Taxonomy" id="614101"/>
    <lineage>
        <taxon>Eukaryota</taxon>
        <taxon>Metazoa</taxon>
        <taxon>Ecdysozoa</taxon>
        <taxon>Arthropoda</taxon>
        <taxon>Hexapoda</taxon>
        <taxon>Insecta</taxon>
        <taxon>Pterygota</taxon>
        <taxon>Neoptera</taxon>
        <taxon>Polyneoptera</taxon>
        <taxon>Phasmatodea</taxon>
        <taxon>Verophasmatodea</taxon>
        <taxon>Anareolatae</taxon>
        <taxon>Phasmatidae</taxon>
        <taxon>Eurycanthinae</taxon>
        <taxon>Dryococelus</taxon>
    </lineage>
</organism>
<feature type="transmembrane region" description="Helical" evidence="5">
    <location>
        <begin position="401"/>
        <end position="426"/>
    </location>
</feature>
<evidence type="ECO:0000313" key="7">
    <source>
        <dbReference type="EMBL" id="KAJ8865747.1"/>
    </source>
</evidence>
<feature type="transmembrane region" description="Helical" evidence="5">
    <location>
        <begin position="188"/>
        <end position="205"/>
    </location>
</feature>
<feature type="transmembrane region" description="Helical" evidence="5">
    <location>
        <begin position="254"/>
        <end position="272"/>
    </location>
</feature>
<comment type="subcellular location">
    <subcellularLocation>
        <location evidence="1">Membrane</location>
        <topology evidence="1">Multi-pass membrane protein</topology>
    </subcellularLocation>
</comment>
<keyword evidence="3 5" id="KW-1133">Transmembrane helix</keyword>
<dbReference type="InterPro" id="IPR013057">
    <property type="entry name" value="AA_transpt_TM"/>
</dbReference>
<name>A0ABQ9FZT0_9NEOP</name>